<dbReference type="RefSeq" id="WP_272748344.1">
    <property type="nucleotide sequence ID" value="NZ_JAQQKX010000008.1"/>
</dbReference>
<evidence type="ECO:0000313" key="1">
    <source>
        <dbReference type="EMBL" id="MDC7683887.1"/>
    </source>
</evidence>
<dbReference type="InterPro" id="IPR036641">
    <property type="entry name" value="HPT_dom_sf"/>
</dbReference>
<name>A0ABT5HVE3_9CAUL</name>
<dbReference type="EMBL" id="JAQQKX010000008">
    <property type="protein sequence ID" value="MDC7683887.1"/>
    <property type="molecule type" value="Genomic_DNA"/>
</dbReference>
<protein>
    <submittedName>
        <fullName evidence="1">Hpt domain-containing protein</fullName>
    </submittedName>
</protein>
<accession>A0ABT5HVE3</accession>
<comment type="caution">
    <text evidence="1">The sequence shown here is derived from an EMBL/GenBank/DDBJ whole genome shotgun (WGS) entry which is preliminary data.</text>
</comment>
<gene>
    <name evidence="1" type="ORF">PQU92_11415</name>
</gene>
<reference evidence="1 2" key="1">
    <citation type="submission" date="2023-01" db="EMBL/GenBank/DDBJ databases">
        <title>Novel species of the genus Asticcacaulis isolated from rivers.</title>
        <authorList>
            <person name="Lu H."/>
        </authorList>
    </citation>
    <scope>NUCLEOTIDE SEQUENCE [LARGE SCALE GENOMIC DNA]</scope>
    <source>
        <strain evidence="1 2">BYS171W</strain>
    </source>
</reference>
<evidence type="ECO:0000313" key="2">
    <source>
        <dbReference type="Proteomes" id="UP001214854"/>
    </source>
</evidence>
<keyword evidence="2" id="KW-1185">Reference proteome</keyword>
<proteinExistence type="predicted"/>
<organism evidence="1 2">
    <name type="scientific">Asticcacaulis aquaticus</name>
    <dbReference type="NCBI Taxonomy" id="2984212"/>
    <lineage>
        <taxon>Bacteria</taxon>
        <taxon>Pseudomonadati</taxon>
        <taxon>Pseudomonadota</taxon>
        <taxon>Alphaproteobacteria</taxon>
        <taxon>Caulobacterales</taxon>
        <taxon>Caulobacteraceae</taxon>
        <taxon>Asticcacaulis</taxon>
    </lineage>
</organism>
<dbReference type="Proteomes" id="UP001214854">
    <property type="component" value="Unassembled WGS sequence"/>
</dbReference>
<dbReference type="SUPFAM" id="SSF47226">
    <property type="entry name" value="Histidine-containing phosphotransfer domain, HPT domain"/>
    <property type="match status" value="1"/>
</dbReference>
<sequence>MSEKAQIIQIPNTLRAKVGGKLGALDQAAIAKAEEALTSLSDQFEGWLEEEVTKLEAAQETIRRDGFTTHTAEALYFRCHDLKGLGTTYGYPLITRIAGSICKMLDDEEIRMLSPKLLIDAHIDAIRAVVRGRIKEDTHPVGKTLAETLEARVLEHLDKIKN</sequence>